<keyword evidence="4" id="KW-1185">Reference proteome</keyword>
<dbReference type="EMBL" id="CVMT01000009">
    <property type="protein sequence ID" value="CRG91210.1"/>
    <property type="molecule type" value="Genomic_DNA"/>
</dbReference>
<organism evidence="3 4">
    <name type="scientific">Talaromyces islandicus</name>
    <name type="common">Penicillium islandicum</name>
    <dbReference type="NCBI Taxonomy" id="28573"/>
    <lineage>
        <taxon>Eukaryota</taxon>
        <taxon>Fungi</taxon>
        <taxon>Dikarya</taxon>
        <taxon>Ascomycota</taxon>
        <taxon>Pezizomycotina</taxon>
        <taxon>Eurotiomycetes</taxon>
        <taxon>Eurotiomycetidae</taxon>
        <taxon>Eurotiales</taxon>
        <taxon>Trichocomaceae</taxon>
        <taxon>Talaromyces</taxon>
        <taxon>Talaromyces sect. Islandici</taxon>
    </lineage>
</organism>
<accession>A0A0U1M8C3</accession>
<evidence type="ECO:0000313" key="3">
    <source>
        <dbReference type="EMBL" id="CRG91210.1"/>
    </source>
</evidence>
<keyword evidence="2" id="KW-0732">Signal</keyword>
<dbReference type="OMA" id="NRCWPAC"/>
<dbReference type="Proteomes" id="UP000054383">
    <property type="component" value="Unassembled WGS sequence"/>
</dbReference>
<dbReference type="AlphaFoldDB" id="A0A0U1M8C3"/>
<evidence type="ECO:0000256" key="2">
    <source>
        <dbReference type="SAM" id="SignalP"/>
    </source>
</evidence>
<dbReference type="OrthoDB" id="4843554at2759"/>
<feature type="region of interest" description="Disordered" evidence="1">
    <location>
        <begin position="132"/>
        <end position="157"/>
    </location>
</feature>
<reference evidence="3 4" key="1">
    <citation type="submission" date="2015-04" db="EMBL/GenBank/DDBJ databases">
        <authorList>
            <person name="Syromyatnikov M.Y."/>
            <person name="Popov V.N."/>
        </authorList>
    </citation>
    <scope>NUCLEOTIDE SEQUENCE [LARGE SCALE GENOMIC DNA]</scope>
    <source>
        <strain evidence="3">WF-38-12</strain>
    </source>
</reference>
<protein>
    <recommendedName>
        <fullName evidence="5">GPI anchored protein</fullName>
    </recommendedName>
</protein>
<feature type="chain" id="PRO_5006711649" description="GPI anchored protein" evidence="2">
    <location>
        <begin position="20"/>
        <end position="191"/>
    </location>
</feature>
<sequence length="191" mass="18980">MHVLKPWFSGLLLAAVVVASNIDDVPRQCHDVCAPVVSLASSCDDASDRTNGDDDDDDDELNCICNASNASTSIPECDACITEYGNDGRDNDVNDLVQSCSFTTTTYVSTSTSASTATSAAGGITSAATTTSATSATATSSSSSTGSTTSSSTSTGASAAATSDSAAEANVNFNSGMLGLIGAGALAIMNL</sequence>
<evidence type="ECO:0008006" key="5">
    <source>
        <dbReference type="Google" id="ProtNLM"/>
    </source>
</evidence>
<gene>
    <name evidence="3" type="ORF">PISL3812_08258</name>
</gene>
<dbReference type="STRING" id="28573.A0A0U1M8C3"/>
<evidence type="ECO:0000313" key="4">
    <source>
        <dbReference type="Proteomes" id="UP000054383"/>
    </source>
</evidence>
<name>A0A0U1M8C3_TALIS</name>
<evidence type="ECO:0000256" key="1">
    <source>
        <dbReference type="SAM" id="MobiDB-lite"/>
    </source>
</evidence>
<feature type="signal peptide" evidence="2">
    <location>
        <begin position="1"/>
        <end position="19"/>
    </location>
</feature>
<proteinExistence type="predicted"/>